<evidence type="ECO:0000313" key="1">
    <source>
        <dbReference type="EMBL" id="QHI73775.1"/>
    </source>
</evidence>
<organism evidence="1 2">
    <name type="scientific">Aminipila terrae</name>
    <dbReference type="NCBI Taxonomy" id="2697030"/>
    <lineage>
        <taxon>Bacteria</taxon>
        <taxon>Bacillati</taxon>
        <taxon>Bacillota</taxon>
        <taxon>Clostridia</taxon>
        <taxon>Peptostreptococcales</taxon>
        <taxon>Anaerovoracaceae</taxon>
        <taxon>Aminipila</taxon>
    </lineage>
</organism>
<dbReference type="Proteomes" id="UP000463883">
    <property type="component" value="Chromosome"/>
</dbReference>
<protein>
    <submittedName>
        <fullName evidence="1">DUF2313 domain-containing protein</fullName>
    </submittedName>
</protein>
<dbReference type="KEGG" id="amic:Ami3637_16535"/>
<name>A0A6P1MRZ5_9FIRM</name>
<reference evidence="1 2" key="1">
    <citation type="submission" date="2020-01" db="EMBL/GenBank/DDBJ databases">
        <title>Genomic analysis of Aminipila sp. CBA3637.</title>
        <authorList>
            <person name="Kim Y.B."/>
            <person name="Roh S.W."/>
        </authorList>
    </citation>
    <scope>NUCLEOTIDE SEQUENCE [LARGE SCALE GENOMIC DNA]</scope>
    <source>
        <strain evidence="1 2">CBA3637</strain>
    </source>
</reference>
<evidence type="ECO:0000313" key="2">
    <source>
        <dbReference type="Proteomes" id="UP000463883"/>
    </source>
</evidence>
<keyword evidence="2" id="KW-1185">Reference proteome</keyword>
<sequence length="176" mass="20066">MTAQERLSNNLHQILRDDPYIMNICKSAGIEIDILETVLQDLYNQFWFDSMTWGADILAKKMNINFSDTLTQAEKNSLVEARFKNNGKSDIDLLQNIANSWKNGETSISFINGKIVVKFIGQYGTPTDIAGLRSEISKAKPCHLDIEYLFRYLLVKDVSMMTISELESHTISQFAF</sequence>
<gene>
    <name evidence="1" type="ORF">Ami3637_16535</name>
</gene>
<dbReference type="RefSeq" id="WP_162363538.1">
    <property type="nucleotide sequence ID" value="NZ_CP047591.1"/>
</dbReference>
<dbReference type="AlphaFoldDB" id="A0A6P1MRZ5"/>
<accession>A0A6P1MRZ5</accession>
<proteinExistence type="predicted"/>
<dbReference type="EMBL" id="CP047591">
    <property type="protein sequence ID" value="QHI73775.1"/>
    <property type="molecule type" value="Genomic_DNA"/>
</dbReference>